<name>C7NGD8_KYTSD</name>
<accession>C7NGD8</accession>
<gene>
    <name evidence="1" type="ordered locus">Ksed_25880</name>
</gene>
<organism evidence="1 2">
    <name type="scientific">Kytococcus sedentarius (strain ATCC 14392 / DSM 20547 / JCM 11482 / CCUG 33030 / NBRC 15357 / NCTC 11040 / CCM 314 / 541)</name>
    <name type="common">Micrococcus sedentarius</name>
    <dbReference type="NCBI Taxonomy" id="478801"/>
    <lineage>
        <taxon>Bacteria</taxon>
        <taxon>Bacillati</taxon>
        <taxon>Actinomycetota</taxon>
        <taxon>Actinomycetes</taxon>
        <taxon>Micrococcales</taxon>
        <taxon>Kytococcaceae</taxon>
        <taxon>Kytococcus</taxon>
    </lineage>
</organism>
<sequence>MNLAENRSERSHAHGRRHLALALRQTGSLLAPDFYQTIEVPGSRTGLLTSSSLA</sequence>
<proteinExistence type="predicted"/>
<protein>
    <submittedName>
        <fullName evidence="1">Uncharacterized protein</fullName>
    </submittedName>
</protein>
<dbReference type="AlphaFoldDB" id="C7NGD8"/>
<evidence type="ECO:0000313" key="2">
    <source>
        <dbReference type="Proteomes" id="UP000006666"/>
    </source>
</evidence>
<evidence type="ECO:0000313" key="1">
    <source>
        <dbReference type="EMBL" id="ACV07547.1"/>
    </source>
</evidence>
<dbReference type="KEGG" id="kse:Ksed_25880"/>
<dbReference type="HOGENOM" id="CLU_3044476_0_0_11"/>
<keyword evidence="2" id="KW-1185">Reference proteome</keyword>
<reference evidence="1 2" key="1">
    <citation type="journal article" date="2009" name="Stand. Genomic Sci.">
        <title>Complete genome sequence of Kytococcus sedentarius type strain (541).</title>
        <authorList>
            <person name="Sims D."/>
            <person name="Brettin T."/>
            <person name="Detter J.C."/>
            <person name="Han C."/>
            <person name="Lapidus A."/>
            <person name="Copeland A."/>
            <person name="Glavina Del Rio T."/>
            <person name="Nolan M."/>
            <person name="Chen F."/>
            <person name="Lucas S."/>
            <person name="Tice H."/>
            <person name="Cheng J.F."/>
            <person name="Bruce D."/>
            <person name="Goodwin L."/>
            <person name="Pitluck S."/>
            <person name="Ovchinnikova G."/>
            <person name="Pati A."/>
            <person name="Ivanova N."/>
            <person name="Mavrommatis K."/>
            <person name="Chen A."/>
            <person name="Palaniappan K."/>
            <person name="D'haeseleer P."/>
            <person name="Chain P."/>
            <person name="Bristow J."/>
            <person name="Eisen J.A."/>
            <person name="Markowitz V."/>
            <person name="Hugenholtz P."/>
            <person name="Schneider S."/>
            <person name="Goker M."/>
            <person name="Pukall R."/>
            <person name="Kyrpides N.C."/>
            <person name="Klenk H.P."/>
        </authorList>
    </citation>
    <scope>NUCLEOTIDE SEQUENCE [LARGE SCALE GENOMIC DNA]</scope>
    <source>
        <strain evidence="2">ATCC 14392 / DSM 20547 / JCM 11482 / CCUG 33030 / NBRC 15357 / NCTC 11040 / CCM 314 / 541</strain>
    </source>
</reference>
<dbReference type="Proteomes" id="UP000006666">
    <property type="component" value="Chromosome"/>
</dbReference>
<dbReference type="EMBL" id="CP001686">
    <property type="protein sequence ID" value="ACV07547.1"/>
    <property type="molecule type" value="Genomic_DNA"/>
</dbReference>